<feature type="compositionally biased region" description="Polar residues" evidence="2">
    <location>
        <begin position="164"/>
        <end position="177"/>
    </location>
</feature>
<feature type="compositionally biased region" description="Basic residues" evidence="2">
    <location>
        <begin position="491"/>
        <end position="502"/>
    </location>
</feature>
<dbReference type="EMBL" id="PZQS01000008">
    <property type="protein sequence ID" value="PVD26189.1"/>
    <property type="molecule type" value="Genomic_DNA"/>
</dbReference>
<evidence type="ECO:0000313" key="4">
    <source>
        <dbReference type="Proteomes" id="UP000245119"/>
    </source>
</evidence>
<feature type="compositionally biased region" description="Polar residues" evidence="2">
    <location>
        <begin position="654"/>
        <end position="665"/>
    </location>
</feature>
<feature type="compositionally biased region" description="Basic and acidic residues" evidence="2">
    <location>
        <begin position="144"/>
        <end position="160"/>
    </location>
</feature>
<feature type="compositionally biased region" description="Basic and acidic residues" evidence="2">
    <location>
        <begin position="465"/>
        <end position="480"/>
    </location>
</feature>
<keyword evidence="1" id="KW-0175">Coiled coil</keyword>
<feature type="region of interest" description="Disordered" evidence="2">
    <location>
        <begin position="432"/>
        <end position="665"/>
    </location>
</feature>
<dbReference type="OrthoDB" id="10255522at2759"/>
<evidence type="ECO:0000313" key="3">
    <source>
        <dbReference type="EMBL" id="PVD26189.1"/>
    </source>
</evidence>
<comment type="caution">
    <text evidence="3">The sequence shown here is derived from an EMBL/GenBank/DDBJ whole genome shotgun (WGS) entry which is preliminary data.</text>
</comment>
<accession>A0A2T7NYE7</accession>
<feature type="region of interest" description="Disordered" evidence="2">
    <location>
        <begin position="249"/>
        <end position="282"/>
    </location>
</feature>
<feature type="compositionally biased region" description="Low complexity" evidence="2">
    <location>
        <begin position="536"/>
        <end position="550"/>
    </location>
</feature>
<evidence type="ECO:0000256" key="2">
    <source>
        <dbReference type="SAM" id="MobiDB-lite"/>
    </source>
</evidence>
<feature type="compositionally biased region" description="Polar residues" evidence="2">
    <location>
        <begin position="521"/>
        <end position="530"/>
    </location>
</feature>
<sequence>MDAQLERQKQIVEKLREEEKSRESRIKMLETEKQDLMQHFAQAVETAQQIETKNALNEENLKQRLQELETENHYLQEYSAKENQLLKQEKDAERAALQKRLEEEREIYVRQLEIEKNKLVAEKELLTQEQNKLLKEKLEMQQKREQEKADLKKSQQELKHKTLQSDQEGTGNIQQISRPEHSIKAEESVEMLKTQLAESRNQATAYLEDNNKLRADIIKHRQEKENAELRLERYKYREKLRMEKEKSAAVVSCTETDPSGGESAPRNKEGTGDGTSETLHHNPVVATSTMPKESTPYKAVEKNCDTIDQTSGTITDRYVTAITKAITVTQATLSRSMINSTSLKHTVLSSQSRVGVRTSPRLAAAVALSQNVLSSSSGAPDTSLTSIPSLGKKKRLSPCISEKKDVAELFFKESHLSVCDGDRLPDLFCSSENGPDSKLSVDSKSTSKPSSLGLPARAAAPTTGERTEQHSRQDDKEAVKKLQASPEGMMTRRRSSLNKRKPSALIDSNSPVCKQPRIIETDTSVPSSQLAKPGVRPLRSSRLRAPSTLAKSSLPTALPRKADTMSSTSATVVSSNEVNTEVTRNTISSSAVSSDSSSTRGKSHHVLGTITNSPKKPNVRGLRKIPAPSKPHFSPEIPKAINVSRASKQRADRNNTTAVNDCKQS</sequence>
<feature type="compositionally biased region" description="Low complexity" evidence="2">
    <location>
        <begin position="588"/>
        <end position="598"/>
    </location>
</feature>
<feature type="compositionally biased region" description="Low complexity" evidence="2">
    <location>
        <begin position="566"/>
        <end position="580"/>
    </location>
</feature>
<evidence type="ECO:0000256" key="1">
    <source>
        <dbReference type="SAM" id="Coils"/>
    </source>
</evidence>
<feature type="region of interest" description="Disordered" evidence="2">
    <location>
        <begin position="144"/>
        <end position="181"/>
    </location>
</feature>
<dbReference type="AlphaFoldDB" id="A0A2T7NYE7"/>
<feature type="compositionally biased region" description="Low complexity" evidence="2">
    <location>
        <begin position="440"/>
        <end position="451"/>
    </location>
</feature>
<protein>
    <submittedName>
        <fullName evidence="3">Uncharacterized protein</fullName>
    </submittedName>
</protein>
<organism evidence="3 4">
    <name type="scientific">Pomacea canaliculata</name>
    <name type="common">Golden apple snail</name>
    <dbReference type="NCBI Taxonomy" id="400727"/>
    <lineage>
        <taxon>Eukaryota</taxon>
        <taxon>Metazoa</taxon>
        <taxon>Spiralia</taxon>
        <taxon>Lophotrochozoa</taxon>
        <taxon>Mollusca</taxon>
        <taxon>Gastropoda</taxon>
        <taxon>Caenogastropoda</taxon>
        <taxon>Architaenioglossa</taxon>
        <taxon>Ampullarioidea</taxon>
        <taxon>Ampullariidae</taxon>
        <taxon>Pomacea</taxon>
    </lineage>
</organism>
<keyword evidence="4" id="KW-1185">Reference proteome</keyword>
<dbReference type="Proteomes" id="UP000245119">
    <property type="component" value="Linkage Group LG8"/>
</dbReference>
<name>A0A2T7NYE7_POMCA</name>
<reference evidence="3 4" key="1">
    <citation type="submission" date="2018-04" db="EMBL/GenBank/DDBJ databases">
        <title>The genome of golden apple snail Pomacea canaliculata provides insight into stress tolerance and invasive adaptation.</title>
        <authorList>
            <person name="Liu C."/>
            <person name="Liu B."/>
            <person name="Ren Y."/>
            <person name="Zhang Y."/>
            <person name="Wang H."/>
            <person name="Li S."/>
            <person name="Jiang F."/>
            <person name="Yin L."/>
            <person name="Zhang G."/>
            <person name="Qian W."/>
            <person name="Fan W."/>
        </authorList>
    </citation>
    <scope>NUCLEOTIDE SEQUENCE [LARGE SCALE GENOMIC DNA]</scope>
    <source>
        <strain evidence="3">SZHN2017</strain>
        <tissue evidence="3">Muscle</tissue>
    </source>
</reference>
<feature type="coiled-coil region" evidence="1">
    <location>
        <begin position="5"/>
        <end position="32"/>
    </location>
</feature>
<proteinExistence type="predicted"/>
<gene>
    <name evidence="3" type="ORF">C0Q70_13858</name>
</gene>